<dbReference type="RefSeq" id="WP_097125291.1">
    <property type="nucleotide sequence ID" value="NZ_OCNH01000001.1"/>
</dbReference>
<sequence length="74" mass="8770">MKITEKEREELSQRLKLLEDMGGKTFIAKEIKISVNSIYNLLNPQKEVKPITYHKIKKGLMKVERTKERLINKK</sequence>
<accession>A0A286FD29</accession>
<protein>
    <submittedName>
        <fullName evidence="1">Uncharacterized protein</fullName>
    </submittedName>
</protein>
<keyword evidence="2" id="KW-1185">Reference proteome</keyword>
<dbReference type="EMBL" id="OCNH01000001">
    <property type="protein sequence ID" value="SOD81112.1"/>
    <property type="molecule type" value="Genomic_DNA"/>
</dbReference>
<proteinExistence type="predicted"/>
<dbReference type="Proteomes" id="UP000219452">
    <property type="component" value="Unassembled WGS sequence"/>
</dbReference>
<organism evidence="1 2">
    <name type="scientific">Spirosoma fluviale</name>
    <dbReference type="NCBI Taxonomy" id="1597977"/>
    <lineage>
        <taxon>Bacteria</taxon>
        <taxon>Pseudomonadati</taxon>
        <taxon>Bacteroidota</taxon>
        <taxon>Cytophagia</taxon>
        <taxon>Cytophagales</taxon>
        <taxon>Cytophagaceae</taxon>
        <taxon>Spirosoma</taxon>
    </lineage>
</organism>
<reference evidence="2" key="1">
    <citation type="submission" date="2017-09" db="EMBL/GenBank/DDBJ databases">
        <authorList>
            <person name="Varghese N."/>
            <person name="Submissions S."/>
        </authorList>
    </citation>
    <scope>NUCLEOTIDE SEQUENCE [LARGE SCALE GENOMIC DNA]</scope>
    <source>
        <strain evidence="2">DSM 29961</strain>
    </source>
</reference>
<gene>
    <name evidence="1" type="ORF">SAMN06269250_1678</name>
</gene>
<name>A0A286FD29_9BACT</name>
<dbReference type="AlphaFoldDB" id="A0A286FD29"/>
<evidence type="ECO:0000313" key="1">
    <source>
        <dbReference type="EMBL" id="SOD81112.1"/>
    </source>
</evidence>
<evidence type="ECO:0000313" key="2">
    <source>
        <dbReference type="Proteomes" id="UP000219452"/>
    </source>
</evidence>